<evidence type="ECO:0000313" key="1">
    <source>
        <dbReference type="EnsemblMetazoa" id="CJA23226a.1"/>
    </source>
</evidence>
<sequence length="172" mass="19021">MIKEIRNKTTLTGIGATPGYSDLATYTFFYNIQAYLKEVFELTGICNDDDFCTDALTVTNSTLPATTTSDSNQGTGYDQIETVTREPLDDEEKIKPIPNDVKTDRNAWPVMMVNVEDSSDTVYEEEVKELFVSSTNPVDKKHTVAAANDSELVKVFLNTNTSGNIILVSLLC</sequence>
<dbReference type="Pfam" id="PF03761">
    <property type="entry name" value="DUF316"/>
    <property type="match status" value="1"/>
</dbReference>
<reference evidence="2" key="1">
    <citation type="submission" date="2010-08" db="EMBL/GenBank/DDBJ databases">
        <authorList>
            <consortium name="Caenorhabditis japonica Sequencing Consortium"/>
            <person name="Wilson R.K."/>
        </authorList>
    </citation>
    <scope>NUCLEOTIDE SEQUENCE [LARGE SCALE GENOMIC DNA]</scope>
    <source>
        <strain evidence="2">DF5081</strain>
    </source>
</reference>
<protein>
    <submittedName>
        <fullName evidence="1">Uncharacterized protein</fullName>
    </submittedName>
</protein>
<reference evidence="1" key="2">
    <citation type="submission" date="2022-06" db="UniProtKB">
        <authorList>
            <consortium name="EnsemblMetazoa"/>
        </authorList>
    </citation>
    <scope>IDENTIFICATION</scope>
    <source>
        <strain evidence="1">DF5081</strain>
    </source>
</reference>
<accession>A0A8R1I570</accession>
<organism evidence="1 2">
    <name type="scientific">Caenorhabditis japonica</name>
    <dbReference type="NCBI Taxonomy" id="281687"/>
    <lineage>
        <taxon>Eukaryota</taxon>
        <taxon>Metazoa</taxon>
        <taxon>Ecdysozoa</taxon>
        <taxon>Nematoda</taxon>
        <taxon>Chromadorea</taxon>
        <taxon>Rhabditida</taxon>
        <taxon>Rhabditina</taxon>
        <taxon>Rhabditomorpha</taxon>
        <taxon>Rhabditoidea</taxon>
        <taxon>Rhabditidae</taxon>
        <taxon>Peloderinae</taxon>
        <taxon>Caenorhabditis</taxon>
    </lineage>
</organism>
<dbReference type="EnsemblMetazoa" id="CJA23226a.1">
    <property type="protein sequence ID" value="CJA23226a.1"/>
    <property type="gene ID" value="WBGene00178798"/>
</dbReference>
<name>A0A8R1I570_CAEJA</name>
<proteinExistence type="predicted"/>
<keyword evidence="2" id="KW-1185">Reference proteome</keyword>
<dbReference type="AlphaFoldDB" id="A0A8R1I570"/>
<evidence type="ECO:0000313" key="2">
    <source>
        <dbReference type="Proteomes" id="UP000005237"/>
    </source>
</evidence>
<dbReference type="Proteomes" id="UP000005237">
    <property type="component" value="Unassembled WGS sequence"/>
</dbReference>
<dbReference type="InterPro" id="IPR005514">
    <property type="entry name" value="DUF316"/>
</dbReference>